<dbReference type="InterPro" id="IPR039481">
    <property type="entry name" value="EXOC2/Sec5_N_dom"/>
</dbReference>
<gene>
    <name evidence="6" type="ORF">TcWFU_008311</name>
</gene>
<reference evidence="6 7" key="1">
    <citation type="journal article" date="2022" name="Front. Cell. Infect. Microbiol.">
        <title>The Genomes of Two Strains of Taenia crassiceps the Animal Model for the Study of Human Cysticercosis.</title>
        <authorList>
            <person name="Bobes R.J."/>
            <person name="Estrada K."/>
            <person name="Rios-Valencia D.G."/>
            <person name="Calderon-Gallegos A."/>
            <person name="de la Torre P."/>
            <person name="Carrero J.C."/>
            <person name="Sanchez-Flores A."/>
            <person name="Laclette J.P."/>
        </authorList>
    </citation>
    <scope>NUCLEOTIDE SEQUENCE [LARGE SCALE GENOMIC DNA]</scope>
    <source>
        <strain evidence="6">WFUcys</strain>
    </source>
</reference>
<dbReference type="Proteomes" id="UP001651158">
    <property type="component" value="Unassembled WGS sequence"/>
</dbReference>
<keyword evidence="7" id="KW-1185">Reference proteome</keyword>
<evidence type="ECO:0000313" key="6">
    <source>
        <dbReference type="EMBL" id="KAL5108074.1"/>
    </source>
</evidence>
<dbReference type="EMBL" id="JAKROA010000004">
    <property type="protein sequence ID" value="KAL5108074.1"/>
    <property type="molecule type" value="Genomic_DNA"/>
</dbReference>
<feature type="domain" description="Exocyst complex component EXOC2/Sec5 N-terminal" evidence="5">
    <location>
        <begin position="38"/>
        <end position="337"/>
    </location>
</feature>
<dbReference type="PANTHER" id="PTHR15954">
    <property type="entry name" value="VACUOLAR PROTEIN SORTING-ASSOCIATED PROTEIN 51 HOMOLOG"/>
    <property type="match status" value="1"/>
</dbReference>
<evidence type="ECO:0000256" key="4">
    <source>
        <dbReference type="SAM" id="MobiDB-lite"/>
    </source>
</evidence>
<feature type="region of interest" description="Disordered" evidence="4">
    <location>
        <begin position="662"/>
        <end position="681"/>
    </location>
</feature>
<dbReference type="SMART" id="SM00320">
    <property type="entry name" value="WD40"/>
    <property type="match status" value="5"/>
</dbReference>
<evidence type="ECO:0000256" key="1">
    <source>
        <dbReference type="ARBA" id="ARBA00006080"/>
    </source>
</evidence>
<evidence type="ECO:0000256" key="2">
    <source>
        <dbReference type="ARBA" id="ARBA00016122"/>
    </source>
</evidence>
<sequence>MQADTEDRLQRKKRLFEFYGPNSKPDEVSEILPNPKNIDSVGFDAKEYLSDILQKCDLNDLLAKETEICEQIRSLDSEMQTLVYDNYNKFINATHTIKMMKSDFKFIEDEMNSLAESMVEIQLYSSEIDQEIRESRSAIRKLVTTADNLRRLGYLSSLPSKIREFMKKGDWANAVDAYIKASGFFERHRNIPSFQGIDKECTELINEVVKEVEARLLLAEDSQTLTSSIEVLMQLGQPVPELSKKFIQVASQRTDSLLEKLASLHEMESMESSVSNLLNFANAAADMISEDTLSYVFAYSSRFLSNPALSSRDGHSEVNLWNPLFEFLQSVTQKFLALIDRRMQDEVRSTEISLLVRALERLFSRLVDFGRSVLEVVVPPNEPSSPTANNFKRSLDEASLNMVLAVAARCCREKQFACLKMQTADCLTDIRQYLITNVCSKPTNSENEGEKKTFAEIYNEMSRILATNLRECLRALEPFLSSDNTFAHLQIFRATFCLDYIREDIVTAYLRFLIQFCEELSKCTPSSIPGSIILLMGKLCLDWANSGTIGHLLSMADDFLLIGLPKSSASVQSHQQAIQQMLATRRQPLTPPGPLAEEFRTAATRLLTTFAKFEGAQLAHMMRKSVEARDWLRCLEPRTVRSVIRRVLEDLANIDFQVSQLLPPSTTGRSRGGKEGGRGSIDSRYSWRSSMSHLRGQIVGGLPSLPATADGAMGSSQQHGIVTSPVYDPALASQLRRLFHQRVNVFTPVKPTRESILFGVIKIGLKAFSECARTRTFGKFGLQQIQVDCHYLHINLWRFVNDEKQVQNVLDDVMYSVMQRCVEPQLMDDSIVDAICDTSRGGDNSSKGYIFISLSQLDFEYGLKPHALAYQEYLEHILDLSGFDIDYSIKFEETYRGPTADITLDTVESRYLLSANCDGSLLLYDTQVPTQTSGNSTSLEFPVLAHLTSVSPALLSTQHNPSGTGDGRLSQSVCLQWNCVDTGCFFSVSVDNTLKIWDTNRAECVEVIATPEPMAWAALSPCAREHNLIAVSLRKCYDRHVICIDPLVGAPCLSLLGAHTAPLVTQVLWSARNSFVLFTAGEDGRIIFWDIRVPVKPIATLNNDYKNGDPLYLQNAVAHEGGVKGMANSPDGLHLYSWGETGTRGGSCLRVWGLEVGGGGPCATSAAQPRVAISALADTVNASISGPRSTDISSSRCVRLAVTGGGIGPRFHAWGAEGALVFVPADQALLVTSVGSCSYHHASCTPSQWSIRRHFSRMTACVWNPKRLELYTAGIDNNLFAWPLFHTPTTDKKSVEDEQRVS</sequence>
<dbReference type="InterPro" id="IPR036322">
    <property type="entry name" value="WD40_repeat_dom_sf"/>
</dbReference>
<dbReference type="InterPro" id="IPR001680">
    <property type="entry name" value="WD40_rpt"/>
</dbReference>
<protein>
    <recommendedName>
        <fullName evidence="2">Vacuolar protein sorting-associated protein 51 homolog</fullName>
    </recommendedName>
</protein>
<dbReference type="SUPFAM" id="SSF50978">
    <property type="entry name" value="WD40 repeat-like"/>
    <property type="match status" value="1"/>
</dbReference>
<comment type="similarity">
    <text evidence="1">Belongs to the VPS51 family.</text>
</comment>
<evidence type="ECO:0000313" key="7">
    <source>
        <dbReference type="Proteomes" id="UP001651158"/>
    </source>
</evidence>
<proteinExistence type="inferred from homology"/>
<dbReference type="InterPro" id="IPR015943">
    <property type="entry name" value="WD40/YVTN_repeat-like_dom_sf"/>
</dbReference>
<dbReference type="Pfam" id="PF00400">
    <property type="entry name" value="WD40"/>
    <property type="match status" value="1"/>
</dbReference>
<evidence type="ECO:0000259" key="5">
    <source>
        <dbReference type="Pfam" id="PF15469"/>
    </source>
</evidence>
<organism evidence="6 7">
    <name type="scientific">Taenia crassiceps</name>
    <dbReference type="NCBI Taxonomy" id="6207"/>
    <lineage>
        <taxon>Eukaryota</taxon>
        <taxon>Metazoa</taxon>
        <taxon>Spiralia</taxon>
        <taxon>Lophotrochozoa</taxon>
        <taxon>Platyhelminthes</taxon>
        <taxon>Cestoda</taxon>
        <taxon>Eucestoda</taxon>
        <taxon>Cyclophyllidea</taxon>
        <taxon>Taeniidae</taxon>
        <taxon>Taenia</taxon>
    </lineage>
</organism>
<comment type="caution">
    <text evidence="6">The sequence shown here is derived from an EMBL/GenBank/DDBJ whole genome shotgun (WGS) entry which is preliminary data.</text>
</comment>
<dbReference type="InterPro" id="IPR014812">
    <property type="entry name" value="Vps51"/>
</dbReference>
<dbReference type="PANTHER" id="PTHR15954:SF4">
    <property type="entry name" value="VACUOLAR PROTEIN SORTING-ASSOCIATED PROTEIN 51 HOMOLOG"/>
    <property type="match status" value="1"/>
</dbReference>
<evidence type="ECO:0000256" key="3">
    <source>
        <dbReference type="ARBA" id="ARBA00022448"/>
    </source>
</evidence>
<dbReference type="Pfam" id="PF15469">
    <property type="entry name" value="Sec5"/>
    <property type="match status" value="1"/>
</dbReference>
<accession>A0ABR4QED5</accession>
<name>A0ABR4QED5_9CEST</name>
<keyword evidence="3" id="KW-0813">Transport</keyword>
<dbReference type="Gene3D" id="2.130.10.10">
    <property type="entry name" value="YVTN repeat-like/Quinoprotein amine dehydrogenase"/>
    <property type="match status" value="1"/>
</dbReference>